<dbReference type="OrthoDB" id="9981477at2759"/>
<name>A0A815CL49_9BILA</name>
<keyword evidence="1" id="KW-0472">Membrane</keyword>
<gene>
    <name evidence="2" type="ORF">KQP761_LOCUS4180</name>
</gene>
<proteinExistence type="predicted"/>
<organism evidence="2 3">
    <name type="scientific">Rotaria magnacalcarata</name>
    <dbReference type="NCBI Taxonomy" id="392030"/>
    <lineage>
        <taxon>Eukaryota</taxon>
        <taxon>Metazoa</taxon>
        <taxon>Spiralia</taxon>
        <taxon>Gnathifera</taxon>
        <taxon>Rotifera</taxon>
        <taxon>Eurotatoria</taxon>
        <taxon>Bdelloidea</taxon>
        <taxon>Philodinida</taxon>
        <taxon>Philodinidae</taxon>
        <taxon>Rotaria</taxon>
    </lineage>
</organism>
<dbReference type="EMBL" id="CAJNOW010000664">
    <property type="protein sequence ID" value="CAF1289039.1"/>
    <property type="molecule type" value="Genomic_DNA"/>
</dbReference>
<sequence>MIDQNPKTYKNMTTRNIRLLALGLCLIIFLIFLNIKVRNCNYSQLSFKSEKTKASNSPSQVPFRDLAETCSWKFHNYTPSAWETYWYSNIDKFQYEVCSTLAQPDQVNITINALNRIMYLQTTVFDRHIRTMPIDKQFSQIYYRQSCSNEEHNAMQLIEPLIGLIRDPLTMCPEISSVPSDLYLKGEYALQSKRFLLLAPSSPFQIRPFLSKDIAPLAPWLYSLGSKKILMDIGSSYFKSRNGNTAEIGTKWFYDYYKEKSIRFDRIIAYEFQKLETRRAWEELPDDVYPFYTFINVGVEEETGRFNPWTMIEAIANPEDYVVVKFDIDKPPLESALMKQLLDENSRARYLIDEFFFEKHVSDDRNSKEDKLKDSYELFTKLRQYGIRMHGWP</sequence>
<evidence type="ECO:0000256" key="1">
    <source>
        <dbReference type="SAM" id="Phobius"/>
    </source>
</evidence>
<protein>
    <submittedName>
        <fullName evidence="2">Uncharacterized protein</fullName>
    </submittedName>
</protein>
<keyword evidence="1" id="KW-0812">Transmembrane</keyword>
<evidence type="ECO:0000313" key="3">
    <source>
        <dbReference type="Proteomes" id="UP000663834"/>
    </source>
</evidence>
<keyword evidence="1" id="KW-1133">Transmembrane helix</keyword>
<evidence type="ECO:0000313" key="2">
    <source>
        <dbReference type="EMBL" id="CAF1289039.1"/>
    </source>
</evidence>
<reference evidence="2" key="1">
    <citation type="submission" date="2021-02" db="EMBL/GenBank/DDBJ databases">
        <authorList>
            <person name="Nowell W R."/>
        </authorList>
    </citation>
    <scope>NUCLEOTIDE SEQUENCE</scope>
</reference>
<comment type="caution">
    <text evidence="2">The sequence shown here is derived from an EMBL/GenBank/DDBJ whole genome shotgun (WGS) entry which is preliminary data.</text>
</comment>
<feature type="transmembrane region" description="Helical" evidence="1">
    <location>
        <begin position="17"/>
        <end position="35"/>
    </location>
</feature>
<dbReference type="AlphaFoldDB" id="A0A815CL49"/>
<dbReference type="Proteomes" id="UP000663834">
    <property type="component" value="Unassembled WGS sequence"/>
</dbReference>
<accession>A0A815CL49</accession>